<dbReference type="EMBL" id="CAJVPS010044325">
    <property type="protein sequence ID" value="CAG8757330.1"/>
    <property type="molecule type" value="Genomic_DNA"/>
</dbReference>
<evidence type="ECO:0000313" key="2">
    <source>
        <dbReference type="Proteomes" id="UP000789508"/>
    </source>
</evidence>
<dbReference type="Proteomes" id="UP000789508">
    <property type="component" value="Unassembled WGS sequence"/>
</dbReference>
<proteinExistence type="predicted"/>
<accession>A0A9N9J191</accession>
<sequence length="47" mass="5425">MSFAAMKFGETHKKLEGIMNQLGIQIAVNLMIKRVWFSHEGIYEAQK</sequence>
<feature type="non-terminal residue" evidence="1">
    <location>
        <position position="47"/>
    </location>
</feature>
<name>A0A9N9J191_9GLOM</name>
<dbReference type="AlphaFoldDB" id="A0A9N9J191"/>
<comment type="caution">
    <text evidence="1">The sequence shown here is derived from an EMBL/GenBank/DDBJ whole genome shotgun (WGS) entry which is preliminary data.</text>
</comment>
<gene>
    <name evidence="1" type="ORF">ALEPTO_LOCUS13534</name>
</gene>
<protein>
    <submittedName>
        <fullName evidence="1">8804_t:CDS:1</fullName>
    </submittedName>
</protein>
<keyword evidence="2" id="KW-1185">Reference proteome</keyword>
<evidence type="ECO:0000313" key="1">
    <source>
        <dbReference type="EMBL" id="CAG8757330.1"/>
    </source>
</evidence>
<reference evidence="1" key="1">
    <citation type="submission" date="2021-06" db="EMBL/GenBank/DDBJ databases">
        <authorList>
            <person name="Kallberg Y."/>
            <person name="Tangrot J."/>
            <person name="Rosling A."/>
        </authorList>
    </citation>
    <scope>NUCLEOTIDE SEQUENCE</scope>
    <source>
        <strain evidence="1">FL130A</strain>
    </source>
</reference>
<organism evidence="1 2">
    <name type="scientific">Ambispora leptoticha</name>
    <dbReference type="NCBI Taxonomy" id="144679"/>
    <lineage>
        <taxon>Eukaryota</taxon>
        <taxon>Fungi</taxon>
        <taxon>Fungi incertae sedis</taxon>
        <taxon>Mucoromycota</taxon>
        <taxon>Glomeromycotina</taxon>
        <taxon>Glomeromycetes</taxon>
        <taxon>Archaeosporales</taxon>
        <taxon>Ambisporaceae</taxon>
        <taxon>Ambispora</taxon>
    </lineage>
</organism>